<keyword evidence="1" id="KW-0472">Membrane</keyword>
<keyword evidence="4" id="KW-1185">Reference proteome</keyword>
<accession>C0QSE7</accession>
<dbReference type="SMART" id="SM00028">
    <property type="entry name" value="TPR"/>
    <property type="match status" value="3"/>
</dbReference>
<proteinExistence type="predicted"/>
<dbReference type="InterPro" id="IPR011990">
    <property type="entry name" value="TPR-like_helical_dom_sf"/>
</dbReference>
<dbReference type="RefSeq" id="WP_012676750.1">
    <property type="nucleotide sequence ID" value="NC_012440.1"/>
</dbReference>
<dbReference type="PROSITE" id="PS50142">
    <property type="entry name" value="RNASE_3_2"/>
    <property type="match status" value="1"/>
</dbReference>
<dbReference type="Proteomes" id="UP000001366">
    <property type="component" value="Chromosome"/>
</dbReference>
<dbReference type="GO" id="GO:0004525">
    <property type="term" value="F:ribonuclease III activity"/>
    <property type="evidence" value="ECO:0007669"/>
    <property type="project" value="InterPro"/>
</dbReference>
<evidence type="ECO:0000313" key="4">
    <source>
        <dbReference type="Proteomes" id="UP000001366"/>
    </source>
</evidence>
<organism evidence="3 4">
    <name type="scientific">Persephonella marina (strain DSM 14350 / EX-H1)</name>
    <dbReference type="NCBI Taxonomy" id="123214"/>
    <lineage>
        <taxon>Bacteria</taxon>
        <taxon>Pseudomonadati</taxon>
        <taxon>Aquificota</taxon>
        <taxon>Aquificia</taxon>
        <taxon>Aquificales</taxon>
        <taxon>Hydrogenothermaceae</taxon>
        <taxon>Persephonella</taxon>
    </lineage>
</organism>
<dbReference type="PaxDb" id="123214-PERMA_1831"/>
<dbReference type="AlphaFoldDB" id="C0QSE7"/>
<feature type="domain" description="RNase III" evidence="2">
    <location>
        <begin position="283"/>
        <end position="326"/>
    </location>
</feature>
<evidence type="ECO:0000313" key="3">
    <source>
        <dbReference type="EMBL" id="ACO04512.1"/>
    </source>
</evidence>
<dbReference type="STRING" id="123214.PERMA_1831"/>
<dbReference type="EMBL" id="CP001230">
    <property type="protein sequence ID" value="ACO04512.1"/>
    <property type="molecule type" value="Genomic_DNA"/>
</dbReference>
<dbReference type="InterPro" id="IPR019734">
    <property type="entry name" value="TPR_rpt"/>
</dbReference>
<name>C0QSE7_PERMH</name>
<gene>
    <name evidence="3" type="ordered locus">PERMA_1831</name>
</gene>
<dbReference type="Gene3D" id="1.25.40.10">
    <property type="entry name" value="Tetratricopeptide repeat domain"/>
    <property type="match status" value="1"/>
</dbReference>
<evidence type="ECO:0000256" key="1">
    <source>
        <dbReference type="SAM" id="Phobius"/>
    </source>
</evidence>
<dbReference type="eggNOG" id="COG0457">
    <property type="taxonomic scope" value="Bacteria"/>
</dbReference>
<keyword evidence="1" id="KW-1133">Transmembrane helix</keyword>
<dbReference type="GO" id="GO:0006396">
    <property type="term" value="P:RNA processing"/>
    <property type="evidence" value="ECO:0007669"/>
    <property type="project" value="InterPro"/>
</dbReference>
<protein>
    <submittedName>
        <fullName evidence="3">Tetratricopeptide repeat domain protein</fullName>
    </submittedName>
</protein>
<reference evidence="3 4" key="1">
    <citation type="journal article" date="2009" name="J. Bacteriol.">
        <title>Complete and draft genome sequences of six members of the Aquificales.</title>
        <authorList>
            <person name="Reysenbach A.L."/>
            <person name="Hamamura N."/>
            <person name="Podar M."/>
            <person name="Griffiths E."/>
            <person name="Ferreira S."/>
            <person name="Hochstein R."/>
            <person name="Heidelberg J."/>
            <person name="Johnson J."/>
            <person name="Mead D."/>
            <person name="Pohorille A."/>
            <person name="Sarmiento M."/>
            <person name="Schweighofer K."/>
            <person name="Seshadri R."/>
            <person name="Voytek M.A."/>
        </authorList>
    </citation>
    <scope>NUCLEOTIDE SEQUENCE [LARGE SCALE GENOMIC DNA]</scope>
    <source>
        <strain evidence="4">DSM 14350 / EX-H1</strain>
    </source>
</reference>
<keyword evidence="1" id="KW-0812">Transmembrane</keyword>
<sequence>MSLTGKFLTKKREEIDSESADIHPFSRVKPKRKKNVLIFFLILTAIFIYAGIFFLEISGDTGKNKEIQVSQKQEIVLKEHQEKKQTKKIKTLNYPPVNIKIEQVKSEIDRVFKNSRVLTLVPQKPSFKKETNKVKRETKRDKIISYIRKGKEAEKRGDIKSAIYFYKQAWRLNKSNSDIIFKIADLHYRGGYYKASIKYANRTLKVKKDYIPAIILKAKAYEALGMREKSKAILEEAYFMYPENKKIIYNLAHLYEKERSLVIAKDLYKILDEMGYIEGSLGLARVNEKLGYKDKAYRIYKRLLKHPDLSKELRYRIEEKLLLLGD</sequence>
<dbReference type="HOGENOM" id="CLU_852182_0_0_0"/>
<dbReference type="KEGG" id="pmx:PERMA_1831"/>
<dbReference type="OrthoDB" id="10348at2"/>
<feature type="transmembrane region" description="Helical" evidence="1">
    <location>
        <begin position="36"/>
        <end position="55"/>
    </location>
</feature>
<dbReference type="Pfam" id="PF13181">
    <property type="entry name" value="TPR_8"/>
    <property type="match status" value="1"/>
</dbReference>
<dbReference type="InterPro" id="IPR000999">
    <property type="entry name" value="RNase_III_dom"/>
</dbReference>
<dbReference type="SUPFAM" id="SSF48452">
    <property type="entry name" value="TPR-like"/>
    <property type="match status" value="1"/>
</dbReference>
<evidence type="ECO:0000259" key="2">
    <source>
        <dbReference type="PROSITE" id="PS50142"/>
    </source>
</evidence>